<feature type="domain" description="Transposase IS30-like HTH" evidence="2">
    <location>
        <begin position="9"/>
        <end position="35"/>
    </location>
</feature>
<reference evidence="3" key="1">
    <citation type="submission" date="2020-02" db="EMBL/GenBank/DDBJ databases">
        <authorList>
            <person name="Meier V. D."/>
        </authorList>
    </citation>
    <scope>NUCLEOTIDE SEQUENCE</scope>
    <source>
        <strain evidence="3">AVDCRST_MAG67</strain>
    </source>
</reference>
<gene>
    <name evidence="3" type="ORF">AVDCRST_MAG67-1381</name>
</gene>
<accession>A0A6J4S7P7</accession>
<feature type="region of interest" description="Disordered" evidence="1">
    <location>
        <begin position="32"/>
        <end position="77"/>
    </location>
</feature>
<organism evidence="3">
    <name type="scientific">uncultured Solirubrobacteraceae bacterium</name>
    <dbReference type="NCBI Taxonomy" id="1162706"/>
    <lineage>
        <taxon>Bacteria</taxon>
        <taxon>Bacillati</taxon>
        <taxon>Actinomycetota</taxon>
        <taxon>Thermoleophilia</taxon>
        <taxon>Solirubrobacterales</taxon>
        <taxon>Solirubrobacteraceae</taxon>
        <taxon>environmental samples</taxon>
    </lineage>
</organism>
<evidence type="ECO:0000313" key="3">
    <source>
        <dbReference type="EMBL" id="CAA9491095.1"/>
    </source>
</evidence>
<sequence length="77" mass="8268">MRRSPWGIAGGETIRAIARRLGRALSTVSRELQRNADRDGRYRATAAHARPMTARAVPSRQAGGQRGAARACPGRSA</sequence>
<dbReference type="AlphaFoldDB" id="A0A6J4S7P7"/>
<protein>
    <recommendedName>
        <fullName evidence="2">Transposase IS30-like HTH domain-containing protein</fullName>
    </recommendedName>
</protein>
<dbReference type="EMBL" id="CADCVQ010000063">
    <property type="protein sequence ID" value="CAA9491095.1"/>
    <property type="molecule type" value="Genomic_DNA"/>
</dbReference>
<evidence type="ECO:0000256" key="1">
    <source>
        <dbReference type="SAM" id="MobiDB-lite"/>
    </source>
</evidence>
<feature type="compositionally biased region" description="Basic and acidic residues" evidence="1">
    <location>
        <begin position="32"/>
        <end position="42"/>
    </location>
</feature>
<dbReference type="Pfam" id="PF13936">
    <property type="entry name" value="HTH_38"/>
    <property type="match status" value="1"/>
</dbReference>
<feature type="compositionally biased region" description="Low complexity" evidence="1">
    <location>
        <begin position="60"/>
        <end position="77"/>
    </location>
</feature>
<proteinExistence type="predicted"/>
<evidence type="ECO:0000259" key="2">
    <source>
        <dbReference type="Pfam" id="PF13936"/>
    </source>
</evidence>
<dbReference type="InterPro" id="IPR025246">
    <property type="entry name" value="IS30-like_HTH"/>
</dbReference>
<name>A0A6J4S7P7_9ACTN</name>